<feature type="region of interest" description="Disordered" evidence="1">
    <location>
        <begin position="1"/>
        <end position="31"/>
    </location>
</feature>
<dbReference type="OrthoDB" id="2113341at2759"/>
<name>A0A139HJR5_9PEZI</name>
<feature type="compositionally biased region" description="Polar residues" evidence="1">
    <location>
        <begin position="283"/>
        <end position="294"/>
    </location>
</feature>
<dbReference type="GO" id="GO:0020037">
    <property type="term" value="F:heme binding"/>
    <property type="evidence" value="ECO:0007669"/>
    <property type="project" value="InterPro"/>
</dbReference>
<dbReference type="Proteomes" id="UP000070133">
    <property type="component" value="Unassembled WGS sequence"/>
</dbReference>
<sequence length="369" mass="40656">MTPGGYGPPKTEPVKAEPPQSGSSGKDSKSCPEVWTKIAAEFKKDFAGCNNLARSAIRCQRTRSIKTKESPRPISSSSPAALHLMAIAAFGPTSTADVLIKLWEDKGFDARELAALHGVPEGGQQDDTRTTWDNNDFKVQQADKVPKNVYRFESDMNMATQIIPLKRHTYEEFARDANLWHLEFSKPSGLASLALPQQMRRILSTEEPNRLTTKRWKASPPSISQNSIETALDFTSSSLQERGTIGFYRTDRGVHFAAKIRADLVAAIEQPADHPHEDERSFESASASCDTAQNDESDASHNGRTKGHPFLMCCHQSERLHNTGLLGSLGALIYPGGWDGTRKRSEPILRVSHAQTTIDISDTPGLLPY</sequence>
<gene>
    <name evidence="2" type="ORF">AC578_5448</name>
</gene>
<feature type="region of interest" description="Disordered" evidence="1">
    <location>
        <begin position="271"/>
        <end position="303"/>
    </location>
</feature>
<dbReference type="SUPFAM" id="SSF48113">
    <property type="entry name" value="Heme-dependent peroxidases"/>
    <property type="match status" value="1"/>
</dbReference>
<keyword evidence="3" id="KW-1185">Reference proteome</keyword>
<dbReference type="Gene3D" id="1.10.420.10">
    <property type="entry name" value="Peroxidase, domain 2"/>
    <property type="match status" value="1"/>
</dbReference>
<dbReference type="GO" id="GO:0004601">
    <property type="term" value="F:peroxidase activity"/>
    <property type="evidence" value="ECO:0007669"/>
    <property type="project" value="InterPro"/>
</dbReference>
<dbReference type="EMBL" id="LFZN01000038">
    <property type="protein sequence ID" value="KXT02744.1"/>
    <property type="molecule type" value="Genomic_DNA"/>
</dbReference>
<reference evidence="2 3" key="1">
    <citation type="submission" date="2015-07" db="EMBL/GenBank/DDBJ databases">
        <title>Comparative genomics of the Sigatoka disease complex on banana suggests a link between parallel evolutionary changes in Pseudocercospora fijiensis and Pseudocercospora eumusae and increased virulence on the banana host.</title>
        <authorList>
            <person name="Chang T.-C."/>
            <person name="Salvucci A."/>
            <person name="Crous P.W."/>
            <person name="Stergiopoulos I."/>
        </authorList>
    </citation>
    <scope>NUCLEOTIDE SEQUENCE [LARGE SCALE GENOMIC DNA]</scope>
    <source>
        <strain evidence="2 3">CBS 114824</strain>
    </source>
</reference>
<feature type="compositionally biased region" description="Basic and acidic residues" evidence="1">
    <location>
        <begin position="271"/>
        <end position="282"/>
    </location>
</feature>
<evidence type="ECO:0000313" key="2">
    <source>
        <dbReference type="EMBL" id="KXT02744.1"/>
    </source>
</evidence>
<protein>
    <submittedName>
        <fullName evidence="2">Uncharacterized protein</fullName>
    </submittedName>
</protein>
<dbReference type="AlphaFoldDB" id="A0A139HJR5"/>
<comment type="caution">
    <text evidence="2">The sequence shown here is derived from an EMBL/GenBank/DDBJ whole genome shotgun (WGS) entry which is preliminary data.</text>
</comment>
<organism evidence="2 3">
    <name type="scientific">Pseudocercospora eumusae</name>
    <dbReference type="NCBI Taxonomy" id="321146"/>
    <lineage>
        <taxon>Eukaryota</taxon>
        <taxon>Fungi</taxon>
        <taxon>Dikarya</taxon>
        <taxon>Ascomycota</taxon>
        <taxon>Pezizomycotina</taxon>
        <taxon>Dothideomycetes</taxon>
        <taxon>Dothideomycetidae</taxon>
        <taxon>Mycosphaerellales</taxon>
        <taxon>Mycosphaerellaceae</taxon>
        <taxon>Pseudocercospora</taxon>
    </lineage>
</organism>
<accession>A0A139HJR5</accession>
<dbReference type="InterPro" id="IPR010255">
    <property type="entry name" value="Haem_peroxidase_sf"/>
</dbReference>
<evidence type="ECO:0000313" key="3">
    <source>
        <dbReference type="Proteomes" id="UP000070133"/>
    </source>
</evidence>
<evidence type="ECO:0000256" key="1">
    <source>
        <dbReference type="SAM" id="MobiDB-lite"/>
    </source>
</evidence>
<proteinExistence type="predicted"/>
<dbReference type="GO" id="GO:0006979">
    <property type="term" value="P:response to oxidative stress"/>
    <property type="evidence" value="ECO:0007669"/>
    <property type="project" value="InterPro"/>
</dbReference>